<feature type="region of interest" description="Disordered" evidence="4">
    <location>
        <begin position="439"/>
        <end position="478"/>
    </location>
</feature>
<dbReference type="InterPro" id="IPR006909">
    <property type="entry name" value="Rad21/Rec8_C_eu"/>
</dbReference>
<dbReference type="Proteomes" id="UP001221413">
    <property type="component" value="Unassembled WGS sequence"/>
</dbReference>
<evidence type="ECO:0008006" key="9">
    <source>
        <dbReference type="Google" id="ProtNLM"/>
    </source>
</evidence>
<dbReference type="InterPro" id="IPR039781">
    <property type="entry name" value="Rad21/Rec8-like"/>
</dbReference>
<keyword evidence="8" id="KW-1185">Reference proteome</keyword>
<feature type="compositionally biased region" description="Basic and acidic residues" evidence="4">
    <location>
        <begin position="634"/>
        <end position="643"/>
    </location>
</feature>
<dbReference type="AlphaFoldDB" id="A0AAD6NL87"/>
<evidence type="ECO:0000313" key="7">
    <source>
        <dbReference type="EMBL" id="KAJ6262644.1"/>
    </source>
</evidence>
<dbReference type="GO" id="GO:0005634">
    <property type="term" value="C:nucleus"/>
    <property type="evidence" value="ECO:0007669"/>
    <property type="project" value="UniProtKB-SubCell"/>
</dbReference>
<proteinExistence type="inferred from homology"/>
<dbReference type="CDD" id="cd21788">
    <property type="entry name" value="Rad21_Rec8_M_SpRad21p-like"/>
    <property type="match status" value="1"/>
</dbReference>
<dbReference type="SUPFAM" id="SSF46785">
    <property type="entry name" value="Winged helix' DNA-binding domain"/>
    <property type="match status" value="1"/>
</dbReference>
<dbReference type="FunFam" id="1.10.10.580:FF:000004">
    <property type="entry name" value="Double-strand-break repair protein rad21"/>
    <property type="match status" value="1"/>
</dbReference>
<evidence type="ECO:0000259" key="6">
    <source>
        <dbReference type="Pfam" id="PF04825"/>
    </source>
</evidence>
<feature type="region of interest" description="Disordered" evidence="4">
    <location>
        <begin position="295"/>
        <end position="318"/>
    </location>
</feature>
<feature type="region of interest" description="Disordered" evidence="4">
    <location>
        <begin position="331"/>
        <end position="380"/>
    </location>
</feature>
<gene>
    <name evidence="7" type="ORF">Dda_3456</name>
</gene>
<evidence type="ECO:0000256" key="2">
    <source>
        <dbReference type="ARBA" id="ARBA00009870"/>
    </source>
</evidence>
<evidence type="ECO:0000256" key="3">
    <source>
        <dbReference type="ARBA" id="ARBA00023242"/>
    </source>
</evidence>
<dbReference type="GO" id="GO:0003682">
    <property type="term" value="F:chromatin binding"/>
    <property type="evidence" value="ECO:0007669"/>
    <property type="project" value="TreeGrafter"/>
</dbReference>
<dbReference type="Gene3D" id="1.10.10.580">
    <property type="entry name" value="Structural maintenance of chromosome 1. Chain E"/>
    <property type="match status" value="1"/>
</dbReference>
<comment type="similarity">
    <text evidence="2">Belongs to the rad21 family.</text>
</comment>
<evidence type="ECO:0000256" key="1">
    <source>
        <dbReference type="ARBA" id="ARBA00004123"/>
    </source>
</evidence>
<keyword evidence="3" id="KW-0539">Nucleus</keyword>
<comment type="caution">
    <text evidence="7">The sequence shown here is derived from an EMBL/GenBank/DDBJ whole genome shotgun (WGS) entry which is preliminary data.</text>
</comment>
<comment type="subcellular location">
    <subcellularLocation>
        <location evidence="1">Nucleus</location>
    </subcellularLocation>
</comment>
<feature type="domain" description="Rad21/Rec8-like protein N-terminal" evidence="6">
    <location>
        <begin position="1"/>
        <end position="103"/>
    </location>
</feature>
<dbReference type="PANTHER" id="PTHR12585:SF69">
    <property type="entry name" value="FI11703P"/>
    <property type="match status" value="1"/>
</dbReference>
<dbReference type="Pfam" id="PF04824">
    <property type="entry name" value="Rad21_Rec8"/>
    <property type="match status" value="1"/>
</dbReference>
<evidence type="ECO:0000256" key="4">
    <source>
        <dbReference type="SAM" id="MobiDB-lite"/>
    </source>
</evidence>
<feature type="domain" description="Rad21/Rec8-like protein C-terminal eukaryotic" evidence="5">
    <location>
        <begin position="575"/>
        <end position="616"/>
    </location>
</feature>
<evidence type="ECO:0000259" key="5">
    <source>
        <dbReference type="Pfam" id="PF04824"/>
    </source>
</evidence>
<reference evidence="7" key="1">
    <citation type="submission" date="2023-01" db="EMBL/GenBank/DDBJ databases">
        <title>The chitinases involved in constricting ring structure development in the nematode-trapping fungus Drechslerella dactyloides.</title>
        <authorList>
            <person name="Wang R."/>
            <person name="Zhang L."/>
            <person name="Tang P."/>
            <person name="Li S."/>
            <person name="Liang L."/>
        </authorList>
    </citation>
    <scope>NUCLEOTIDE SEQUENCE</scope>
    <source>
        <strain evidence="7">YMF1.00031</strain>
    </source>
</reference>
<dbReference type="GO" id="GO:0030892">
    <property type="term" value="C:mitotic cohesin complex"/>
    <property type="evidence" value="ECO:0007669"/>
    <property type="project" value="TreeGrafter"/>
</dbReference>
<protein>
    <recommendedName>
        <fullName evidence="9">Double-strand-break repair protein rad21</fullName>
    </recommendedName>
</protein>
<dbReference type="GO" id="GO:0007064">
    <property type="term" value="P:mitotic sister chromatid cohesion"/>
    <property type="evidence" value="ECO:0007669"/>
    <property type="project" value="TreeGrafter"/>
</dbReference>
<organism evidence="7 8">
    <name type="scientific">Drechslerella dactyloides</name>
    <name type="common">Nematode-trapping fungus</name>
    <name type="synonym">Arthrobotrys dactyloides</name>
    <dbReference type="NCBI Taxonomy" id="74499"/>
    <lineage>
        <taxon>Eukaryota</taxon>
        <taxon>Fungi</taxon>
        <taxon>Dikarya</taxon>
        <taxon>Ascomycota</taxon>
        <taxon>Pezizomycotina</taxon>
        <taxon>Orbiliomycetes</taxon>
        <taxon>Orbiliales</taxon>
        <taxon>Orbiliaceae</taxon>
        <taxon>Drechslerella</taxon>
    </lineage>
</organism>
<dbReference type="InterPro" id="IPR006910">
    <property type="entry name" value="Rad21_Rec8_N"/>
</dbReference>
<evidence type="ECO:0000313" key="8">
    <source>
        <dbReference type="Proteomes" id="UP001221413"/>
    </source>
</evidence>
<feature type="region of interest" description="Disordered" evidence="4">
    <location>
        <begin position="557"/>
        <end position="577"/>
    </location>
</feature>
<sequence length="659" mass="72257">MFFSETLLSKTGPLAQIWLSANLERKLTKSNILTSNIQTSVTAIVGENQAPMALRLSGQLLLGVVRIYSRKARYLLDDCSDALVKIKMAFRPGNVDLPISTTAKESLILKDQVVSAQDLLLPEPLDFDRTMTTIHRAGVSRRADITLDDADDFLVGDSQLELGRGGTQVASHNMLNLEDDDLRLEEDLGLDIGDDLGLDITGDDPFGDPSMSIEMGRDAPLPRDLADDIMSIDSDGGFQAKELGLNDTTDISRADLGDGIGGNSFEMEEDLNLLDANEDTIMPQPEDELIPVDAAATPRAEREDSPLTEVGSEGERELELELERAAQKLDISDADPLHLPSEMDEEVPPPTKSRSAARRKKVTFDATTEMKTKQIKAQQEDRTRILKDPLFLHRDPAMLTLMNLQMSNGFANSIFYPKNVHPDVAKLLSPEFVKEMADRKRKRALEAEAPDTEATGSPSRKSPRLEVPDEEEEHVGDVSARAGDVTAEGEEIHIGGADEFEYNAPIDESFDTTVGGVGFEPRHDPTLDDLPEEPQEAAAEIVSQATTHAVHLLREKFTEPVGRTGRSNQSQSQTKEEVVFSQMFPRNQTTRIDATKMFFEVLVLATKDAIAVKQGEDAEIRVRGKKALWGEWAEHGADEKEGEMGGVAVGPAPPTQVAA</sequence>
<dbReference type="GO" id="GO:1990414">
    <property type="term" value="P:replication-born double-strand break repair via sister chromatid exchange"/>
    <property type="evidence" value="ECO:0007669"/>
    <property type="project" value="TreeGrafter"/>
</dbReference>
<dbReference type="InterPro" id="IPR023093">
    <property type="entry name" value="ScpA-like_C"/>
</dbReference>
<dbReference type="EMBL" id="JAQGDS010000003">
    <property type="protein sequence ID" value="KAJ6262644.1"/>
    <property type="molecule type" value="Genomic_DNA"/>
</dbReference>
<dbReference type="InterPro" id="IPR036390">
    <property type="entry name" value="WH_DNA-bd_sf"/>
</dbReference>
<feature type="compositionally biased region" description="Basic and acidic residues" evidence="4">
    <location>
        <begin position="368"/>
        <end position="380"/>
    </location>
</feature>
<dbReference type="PANTHER" id="PTHR12585">
    <property type="entry name" value="SCC1 / RAD21 FAMILY MEMBER"/>
    <property type="match status" value="1"/>
</dbReference>
<feature type="region of interest" description="Disordered" evidence="4">
    <location>
        <begin position="634"/>
        <end position="659"/>
    </location>
</feature>
<accession>A0AAD6NL87</accession>
<dbReference type="Pfam" id="PF04825">
    <property type="entry name" value="Rad21_Rec8_N"/>
    <property type="match status" value="1"/>
</dbReference>
<name>A0AAD6NL87_DREDA</name>